<organism evidence="1 2">
    <name type="scientific">Streptomyces nojiriensis</name>
    <dbReference type="NCBI Taxonomy" id="66374"/>
    <lineage>
        <taxon>Bacteria</taxon>
        <taxon>Bacillati</taxon>
        <taxon>Actinomycetota</taxon>
        <taxon>Actinomycetes</taxon>
        <taxon>Kitasatosporales</taxon>
        <taxon>Streptomycetaceae</taxon>
        <taxon>Streptomyces</taxon>
    </lineage>
</organism>
<evidence type="ECO:0000313" key="1">
    <source>
        <dbReference type="EMBL" id="GHI73237.1"/>
    </source>
</evidence>
<proteinExistence type="predicted"/>
<reference evidence="2" key="1">
    <citation type="submission" date="2023-07" db="EMBL/GenBank/DDBJ databases">
        <title>Whole genome shotgun sequence of Streptomyces nojiriensis NBRC 13794.</title>
        <authorList>
            <person name="Komaki H."/>
            <person name="Tamura T."/>
        </authorList>
    </citation>
    <scope>NUCLEOTIDE SEQUENCE [LARGE SCALE GENOMIC DNA]</scope>
    <source>
        <strain evidence="2">NBRC 13794</strain>
    </source>
</reference>
<dbReference type="EMBL" id="BNEC01000005">
    <property type="protein sequence ID" value="GHI73237.1"/>
    <property type="molecule type" value="Genomic_DNA"/>
</dbReference>
<comment type="caution">
    <text evidence="1">The sequence shown here is derived from an EMBL/GenBank/DDBJ whole genome shotgun (WGS) entry which is preliminary data.</text>
</comment>
<keyword evidence="2" id="KW-1185">Reference proteome</keyword>
<gene>
    <name evidence="1" type="ORF">Snoj_71550</name>
</gene>
<dbReference type="GeneID" id="95595169"/>
<name>A0ABQ3SYN4_9ACTN</name>
<protein>
    <submittedName>
        <fullName evidence="1">Uncharacterized protein</fullName>
    </submittedName>
</protein>
<dbReference type="RefSeq" id="WP_268254146.1">
    <property type="nucleotide sequence ID" value="NZ_BMRL01000006.1"/>
</dbReference>
<sequence length="41" mass="4639">MDSQDTKNIELVEEKSVLEDIEMLAWPRNLAVVPADVLDLV</sequence>
<dbReference type="Proteomes" id="UP000613974">
    <property type="component" value="Unassembled WGS sequence"/>
</dbReference>
<evidence type="ECO:0000313" key="2">
    <source>
        <dbReference type="Proteomes" id="UP000613974"/>
    </source>
</evidence>
<accession>A0ABQ3SYN4</accession>